<accession>A0AAW5R080</accession>
<proteinExistence type="predicted"/>
<evidence type="ECO:0000256" key="5">
    <source>
        <dbReference type="ARBA" id="ARBA00023136"/>
    </source>
</evidence>
<dbReference type="PANTHER" id="PTHR30482:SF17">
    <property type="entry name" value="ABC TRANSPORTER ATP-BINDING PROTEIN"/>
    <property type="match status" value="1"/>
</dbReference>
<keyword evidence="2" id="KW-1003">Cell membrane</keyword>
<feature type="transmembrane region" description="Helical" evidence="6">
    <location>
        <begin position="109"/>
        <end position="131"/>
    </location>
</feature>
<keyword evidence="5 6" id="KW-0472">Membrane</keyword>
<evidence type="ECO:0000256" key="1">
    <source>
        <dbReference type="ARBA" id="ARBA00004651"/>
    </source>
</evidence>
<reference evidence="7 8" key="1">
    <citation type="submission" date="2022-04" db="EMBL/GenBank/DDBJ databases">
        <authorList>
            <person name="Ye Y.-Q."/>
            <person name="Du Z.-J."/>
        </authorList>
    </citation>
    <scope>NUCLEOTIDE SEQUENCE [LARGE SCALE GENOMIC DNA]</scope>
    <source>
        <strain evidence="7 8">A6E488</strain>
    </source>
</reference>
<evidence type="ECO:0000256" key="6">
    <source>
        <dbReference type="SAM" id="Phobius"/>
    </source>
</evidence>
<dbReference type="PANTHER" id="PTHR30482">
    <property type="entry name" value="HIGH-AFFINITY BRANCHED-CHAIN AMINO ACID TRANSPORT SYSTEM PERMEASE"/>
    <property type="match status" value="1"/>
</dbReference>
<evidence type="ECO:0000313" key="7">
    <source>
        <dbReference type="EMBL" id="MCT8973592.1"/>
    </source>
</evidence>
<organism evidence="7 8">
    <name type="scientific">Microbaculum marinisediminis</name>
    <dbReference type="NCBI Taxonomy" id="2931392"/>
    <lineage>
        <taxon>Bacteria</taxon>
        <taxon>Pseudomonadati</taxon>
        <taxon>Pseudomonadota</taxon>
        <taxon>Alphaproteobacteria</taxon>
        <taxon>Hyphomicrobiales</taxon>
        <taxon>Tepidamorphaceae</taxon>
        <taxon>Microbaculum</taxon>
    </lineage>
</organism>
<dbReference type="InterPro" id="IPR001851">
    <property type="entry name" value="ABC_transp_permease"/>
</dbReference>
<gene>
    <name evidence="7" type="ORF">MUB46_17150</name>
</gene>
<comment type="caution">
    <text evidence="7">The sequence shown here is derived from an EMBL/GenBank/DDBJ whole genome shotgun (WGS) entry which is preliminary data.</text>
</comment>
<dbReference type="GO" id="GO:0015658">
    <property type="term" value="F:branched-chain amino acid transmembrane transporter activity"/>
    <property type="evidence" value="ECO:0007669"/>
    <property type="project" value="InterPro"/>
</dbReference>
<name>A0AAW5R080_9HYPH</name>
<dbReference type="Proteomes" id="UP001320898">
    <property type="component" value="Unassembled WGS sequence"/>
</dbReference>
<dbReference type="AlphaFoldDB" id="A0AAW5R080"/>
<feature type="transmembrane region" description="Helical" evidence="6">
    <location>
        <begin position="274"/>
        <end position="298"/>
    </location>
</feature>
<evidence type="ECO:0000256" key="3">
    <source>
        <dbReference type="ARBA" id="ARBA00022692"/>
    </source>
</evidence>
<dbReference type="CDD" id="cd06581">
    <property type="entry name" value="TM_PBP1_LivM_like"/>
    <property type="match status" value="1"/>
</dbReference>
<feature type="transmembrane region" description="Helical" evidence="6">
    <location>
        <begin position="187"/>
        <end position="206"/>
    </location>
</feature>
<feature type="transmembrane region" description="Helical" evidence="6">
    <location>
        <begin position="310"/>
        <end position="334"/>
    </location>
</feature>
<evidence type="ECO:0000313" key="8">
    <source>
        <dbReference type="Proteomes" id="UP001320898"/>
    </source>
</evidence>
<keyword evidence="3 6" id="KW-0812">Transmembrane</keyword>
<evidence type="ECO:0000256" key="2">
    <source>
        <dbReference type="ARBA" id="ARBA00022475"/>
    </source>
</evidence>
<feature type="transmembrane region" description="Helical" evidence="6">
    <location>
        <begin position="65"/>
        <end position="89"/>
    </location>
</feature>
<dbReference type="RefSeq" id="WP_261617387.1">
    <property type="nucleotide sequence ID" value="NZ_JALIDZ010000008.1"/>
</dbReference>
<dbReference type="GO" id="GO:0005886">
    <property type="term" value="C:plasma membrane"/>
    <property type="evidence" value="ECO:0007669"/>
    <property type="project" value="UniProtKB-SubCell"/>
</dbReference>
<dbReference type="EMBL" id="JALIDZ010000008">
    <property type="protein sequence ID" value="MCT8973592.1"/>
    <property type="molecule type" value="Genomic_DNA"/>
</dbReference>
<protein>
    <submittedName>
        <fullName evidence="7">Branched-chain amino acid ABC transporter permease</fullName>
    </submittedName>
</protein>
<feature type="transmembrane region" description="Helical" evidence="6">
    <location>
        <begin position="138"/>
        <end position="159"/>
    </location>
</feature>
<sequence>MTETPAKTEAATAPAFSAGAGVDPRAFLAGQARWSVFEVLFWLAAILPFFLLPTYLSLASQIAITALFALSLDLILGYAGIISLGHAVYFGVGAYTAGIISKYGWGEPISGLVISAFAAAIVGYLTSFLIVRVQHLALLMITLGLGFIAVELANSAAWLTGGADGLLGVDTWPIFGVWDFDLWGRTAYVYALVVLFILFVVSRRLVHSPFGLSLRGIRENAVRMPAIGAPNQRRLQKVYVISAAIAGVAGALLTQTTEFASLEVLGFQRSADLAVMLILGGTGRLYGAIVGAAIFMIARDQLADMNPQYWYFWIGLLLMAVVLFLPDGIVGGLARLVPARWRKP</sequence>
<comment type="subcellular location">
    <subcellularLocation>
        <location evidence="1">Cell membrane</location>
        <topology evidence="1">Multi-pass membrane protein</topology>
    </subcellularLocation>
</comment>
<dbReference type="InterPro" id="IPR043428">
    <property type="entry name" value="LivM-like"/>
</dbReference>
<keyword evidence="8" id="KW-1185">Reference proteome</keyword>
<evidence type="ECO:0000256" key="4">
    <source>
        <dbReference type="ARBA" id="ARBA00022989"/>
    </source>
</evidence>
<dbReference type="Pfam" id="PF02653">
    <property type="entry name" value="BPD_transp_2"/>
    <property type="match status" value="1"/>
</dbReference>
<keyword evidence="4 6" id="KW-1133">Transmembrane helix</keyword>
<feature type="transmembrane region" description="Helical" evidence="6">
    <location>
        <begin position="39"/>
        <end position="58"/>
    </location>
</feature>
<feature type="transmembrane region" description="Helical" evidence="6">
    <location>
        <begin position="238"/>
        <end position="254"/>
    </location>
</feature>